<comment type="caution">
    <text evidence="1">The sequence shown here is derived from an EMBL/GenBank/DDBJ whole genome shotgun (WGS) entry which is preliminary data.</text>
</comment>
<reference evidence="1 2" key="1">
    <citation type="journal article" date="2019" name="Sci. Rep.">
        <title>Orb-weaving spider Araneus ventricosus genome elucidates the spidroin gene catalogue.</title>
        <authorList>
            <person name="Kono N."/>
            <person name="Nakamura H."/>
            <person name="Ohtoshi R."/>
            <person name="Moran D.A.P."/>
            <person name="Shinohara A."/>
            <person name="Yoshida Y."/>
            <person name="Fujiwara M."/>
            <person name="Mori M."/>
            <person name="Tomita M."/>
            <person name="Arakawa K."/>
        </authorList>
    </citation>
    <scope>NUCLEOTIDE SEQUENCE [LARGE SCALE GENOMIC DNA]</scope>
</reference>
<organism evidence="1 2">
    <name type="scientific">Araneus ventricosus</name>
    <name type="common">Orbweaver spider</name>
    <name type="synonym">Epeira ventricosa</name>
    <dbReference type="NCBI Taxonomy" id="182803"/>
    <lineage>
        <taxon>Eukaryota</taxon>
        <taxon>Metazoa</taxon>
        <taxon>Ecdysozoa</taxon>
        <taxon>Arthropoda</taxon>
        <taxon>Chelicerata</taxon>
        <taxon>Arachnida</taxon>
        <taxon>Araneae</taxon>
        <taxon>Araneomorphae</taxon>
        <taxon>Entelegynae</taxon>
        <taxon>Araneoidea</taxon>
        <taxon>Araneidae</taxon>
        <taxon>Araneus</taxon>
    </lineage>
</organism>
<proteinExistence type="predicted"/>
<sequence length="37" mass="4079">VFVSSHYVILRSSEIALRLGQSLATVEIHVISSRPRG</sequence>
<keyword evidence="2" id="KW-1185">Reference proteome</keyword>
<accession>A0A4Y2VG05</accession>
<dbReference type="Proteomes" id="UP000499080">
    <property type="component" value="Unassembled WGS sequence"/>
</dbReference>
<dbReference type="EMBL" id="BGPR01045732">
    <property type="protein sequence ID" value="GBO22657.1"/>
    <property type="molecule type" value="Genomic_DNA"/>
</dbReference>
<gene>
    <name evidence="1" type="ORF">AVEN_104983_1</name>
</gene>
<evidence type="ECO:0000313" key="2">
    <source>
        <dbReference type="Proteomes" id="UP000499080"/>
    </source>
</evidence>
<evidence type="ECO:0000313" key="1">
    <source>
        <dbReference type="EMBL" id="GBO22657.1"/>
    </source>
</evidence>
<feature type="non-terminal residue" evidence="1">
    <location>
        <position position="1"/>
    </location>
</feature>
<protein>
    <submittedName>
        <fullName evidence="1">Uncharacterized protein</fullName>
    </submittedName>
</protein>
<dbReference type="AlphaFoldDB" id="A0A4Y2VG05"/>
<name>A0A4Y2VG05_ARAVE</name>